<evidence type="ECO:0000256" key="2">
    <source>
        <dbReference type="ARBA" id="ARBA00008973"/>
    </source>
</evidence>
<name>A0ABM9CCB0_9BACL</name>
<dbReference type="InterPro" id="IPR004872">
    <property type="entry name" value="Lipoprotein_NlpA"/>
</dbReference>
<dbReference type="Gene3D" id="3.40.190.10">
    <property type="entry name" value="Periplasmic binding protein-like II"/>
    <property type="match status" value="2"/>
</dbReference>
<comment type="subcellular location">
    <subcellularLocation>
        <location evidence="1">Membrane</location>
        <topology evidence="1">Lipid-anchor</topology>
    </subcellularLocation>
</comment>
<reference evidence="8" key="1">
    <citation type="submission" date="2022-01" db="EMBL/GenBank/DDBJ databases">
        <authorList>
            <person name="Criscuolo A."/>
        </authorList>
    </citation>
    <scope>NUCLEOTIDE SEQUENCE</scope>
    <source>
        <strain evidence="8">CIP111893</strain>
    </source>
</reference>
<evidence type="ECO:0008006" key="10">
    <source>
        <dbReference type="Google" id="ProtNLM"/>
    </source>
</evidence>
<feature type="chain" id="PRO_5047513132" description="D-methionine transport system substrate-binding protein" evidence="7">
    <location>
        <begin position="22"/>
        <end position="282"/>
    </location>
</feature>
<evidence type="ECO:0000256" key="6">
    <source>
        <dbReference type="ARBA" id="ARBA00023288"/>
    </source>
</evidence>
<feature type="signal peptide" evidence="7">
    <location>
        <begin position="1"/>
        <end position="21"/>
    </location>
</feature>
<evidence type="ECO:0000313" key="9">
    <source>
        <dbReference type="Proteomes" id="UP000838686"/>
    </source>
</evidence>
<gene>
    <name evidence="8" type="ORF">PAECIP111893_02844</name>
</gene>
<keyword evidence="9" id="KW-1185">Reference proteome</keyword>
<keyword evidence="4" id="KW-0472">Membrane</keyword>
<accession>A0ABM9CCB0</accession>
<evidence type="ECO:0000256" key="4">
    <source>
        <dbReference type="ARBA" id="ARBA00023136"/>
    </source>
</evidence>
<sequence>MKTKLASILLVTLLLTSALLAACSSEKQTDESGANANADKKIVVGVLAREQPDLEYVAEKLKQEGYDIEARVFNDNVAINTATEDGSIDANYFQNERYLNSFNSSKNTHLKTYGPSIFTMPVLLVSKKYGSVEELPEGARIGIANDAANRARELQLLADNGVIKLKEGVDLPTLLDIVENTKKLEFVETDPRNRVGIFPDLDAMTAPSITVYQMKDPAITVDTALLAETPEVYKTYGGTLFVVHESKSNLEWLDKAIEIMTSKEYSEWLLETYSGVKKPLAE</sequence>
<dbReference type="PROSITE" id="PS51257">
    <property type="entry name" value="PROKAR_LIPOPROTEIN"/>
    <property type="match status" value="1"/>
</dbReference>
<dbReference type="EMBL" id="CAKMMF010000014">
    <property type="protein sequence ID" value="CAH1208130.1"/>
    <property type="molecule type" value="Genomic_DNA"/>
</dbReference>
<dbReference type="RefSeq" id="WP_236343148.1">
    <property type="nucleotide sequence ID" value="NZ_CAKMMF010000014.1"/>
</dbReference>
<dbReference type="Pfam" id="PF03180">
    <property type="entry name" value="Lipoprotein_9"/>
    <property type="match status" value="1"/>
</dbReference>
<evidence type="ECO:0000256" key="5">
    <source>
        <dbReference type="ARBA" id="ARBA00023139"/>
    </source>
</evidence>
<keyword evidence="6" id="KW-0449">Lipoprotein</keyword>
<dbReference type="Proteomes" id="UP000838686">
    <property type="component" value="Unassembled WGS sequence"/>
</dbReference>
<comment type="caution">
    <text evidence="8">The sequence shown here is derived from an EMBL/GenBank/DDBJ whole genome shotgun (WGS) entry which is preliminary data.</text>
</comment>
<dbReference type="SUPFAM" id="SSF53850">
    <property type="entry name" value="Periplasmic binding protein-like II"/>
    <property type="match status" value="1"/>
</dbReference>
<organism evidence="8 9">
    <name type="scientific">Paenibacillus plantiphilus</name>
    <dbReference type="NCBI Taxonomy" id="2905650"/>
    <lineage>
        <taxon>Bacteria</taxon>
        <taxon>Bacillati</taxon>
        <taxon>Bacillota</taxon>
        <taxon>Bacilli</taxon>
        <taxon>Bacillales</taxon>
        <taxon>Paenibacillaceae</taxon>
        <taxon>Paenibacillus</taxon>
    </lineage>
</organism>
<dbReference type="PANTHER" id="PTHR30429">
    <property type="entry name" value="D-METHIONINE-BINDING LIPOPROTEIN METQ"/>
    <property type="match status" value="1"/>
</dbReference>
<proteinExistence type="inferred from homology"/>
<evidence type="ECO:0000256" key="7">
    <source>
        <dbReference type="SAM" id="SignalP"/>
    </source>
</evidence>
<evidence type="ECO:0000313" key="8">
    <source>
        <dbReference type="EMBL" id="CAH1208130.1"/>
    </source>
</evidence>
<dbReference type="PANTHER" id="PTHR30429:SF0">
    <property type="entry name" value="METHIONINE-BINDING LIPOPROTEIN METQ"/>
    <property type="match status" value="1"/>
</dbReference>
<comment type="similarity">
    <text evidence="2">Belongs to the NlpA lipoprotein family.</text>
</comment>
<evidence type="ECO:0000256" key="3">
    <source>
        <dbReference type="ARBA" id="ARBA00022729"/>
    </source>
</evidence>
<keyword evidence="3 7" id="KW-0732">Signal</keyword>
<evidence type="ECO:0000256" key="1">
    <source>
        <dbReference type="ARBA" id="ARBA00004635"/>
    </source>
</evidence>
<protein>
    <recommendedName>
        <fullName evidence="10">D-methionine transport system substrate-binding protein</fullName>
    </recommendedName>
</protein>
<keyword evidence="5" id="KW-0564">Palmitate</keyword>